<dbReference type="Proteomes" id="UP000814128">
    <property type="component" value="Unassembled WGS sequence"/>
</dbReference>
<organism evidence="1 2">
    <name type="scientific">Vararia minispora EC-137</name>
    <dbReference type="NCBI Taxonomy" id="1314806"/>
    <lineage>
        <taxon>Eukaryota</taxon>
        <taxon>Fungi</taxon>
        <taxon>Dikarya</taxon>
        <taxon>Basidiomycota</taxon>
        <taxon>Agaricomycotina</taxon>
        <taxon>Agaricomycetes</taxon>
        <taxon>Russulales</taxon>
        <taxon>Lachnocladiaceae</taxon>
        <taxon>Vararia</taxon>
    </lineage>
</organism>
<dbReference type="EMBL" id="MU273576">
    <property type="protein sequence ID" value="KAI0031547.1"/>
    <property type="molecule type" value="Genomic_DNA"/>
</dbReference>
<gene>
    <name evidence="1" type="ORF">K488DRAFT_30986</name>
</gene>
<reference evidence="1" key="1">
    <citation type="submission" date="2021-02" db="EMBL/GenBank/DDBJ databases">
        <authorList>
            <consortium name="DOE Joint Genome Institute"/>
            <person name="Ahrendt S."/>
            <person name="Looney B.P."/>
            <person name="Miyauchi S."/>
            <person name="Morin E."/>
            <person name="Drula E."/>
            <person name="Courty P.E."/>
            <person name="Chicoki N."/>
            <person name="Fauchery L."/>
            <person name="Kohler A."/>
            <person name="Kuo A."/>
            <person name="Labutti K."/>
            <person name="Pangilinan J."/>
            <person name="Lipzen A."/>
            <person name="Riley R."/>
            <person name="Andreopoulos W."/>
            <person name="He G."/>
            <person name="Johnson J."/>
            <person name="Barry K.W."/>
            <person name="Grigoriev I.V."/>
            <person name="Nagy L."/>
            <person name="Hibbett D."/>
            <person name="Henrissat B."/>
            <person name="Matheny P.B."/>
            <person name="Labbe J."/>
            <person name="Martin F."/>
        </authorList>
    </citation>
    <scope>NUCLEOTIDE SEQUENCE</scope>
    <source>
        <strain evidence="1">EC-137</strain>
    </source>
</reference>
<feature type="non-terminal residue" evidence="1">
    <location>
        <position position="156"/>
    </location>
</feature>
<name>A0ACB8QIT7_9AGAM</name>
<sequence>LSACPDSSSAEYDYIVVGAGAGGGPVASRLAESGFTVFLVDVGHDVQNFNTTLPTYAARLAYLRSTADPQLELNYTLDEYPPGFEFSKNDMWYPRARAVGGSALHNALINLVTNTRADFAGLQSLFGDSWSLDNMWEYFKLIEKNEYIPLSPDHGY</sequence>
<accession>A0ACB8QIT7</accession>
<evidence type="ECO:0000313" key="2">
    <source>
        <dbReference type="Proteomes" id="UP000814128"/>
    </source>
</evidence>
<protein>
    <submittedName>
        <fullName evidence="1">Uncharacterized protein</fullName>
    </submittedName>
</protein>
<comment type="caution">
    <text evidence="1">The sequence shown here is derived from an EMBL/GenBank/DDBJ whole genome shotgun (WGS) entry which is preliminary data.</text>
</comment>
<feature type="non-terminal residue" evidence="1">
    <location>
        <position position="1"/>
    </location>
</feature>
<proteinExistence type="predicted"/>
<evidence type="ECO:0000313" key="1">
    <source>
        <dbReference type="EMBL" id="KAI0031547.1"/>
    </source>
</evidence>
<reference evidence="1" key="2">
    <citation type="journal article" date="2022" name="New Phytol.">
        <title>Evolutionary transition to the ectomycorrhizal habit in the genomes of a hyperdiverse lineage of mushroom-forming fungi.</title>
        <authorList>
            <person name="Looney B."/>
            <person name="Miyauchi S."/>
            <person name="Morin E."/>
            <person name="Drula E."/>
            <person name="Courty P.E."/>
            <person name="Kohler A."/>
            <person name="Kuo A."/>
            <person name="LaButti K."/>
            <person name="Pangilinan J."/>
            <person name="Lipzen A."/>
            <person name="Riley R."/>
            <person name="Andreopoulos W."/>
            <person name="He G."/>
            <person name="Johnson J."/>
            <person name="Nolan M."/>
            <person name="Tritt A."/>
            <person name="Barry K.W."/>
            <person name="Grigoriev I.V."/>
            <person name="Nagy L.G."/>
            <person name="Hibbett D."/>
            <person name="Henrissat B."/>
            <person name="Matheny P.B."/>
            <person name="Labbe J."/>
            <person name="Martin F.M."/>
        </authorList>
    </citation>
    <scope>NUCLEOTIDE SEQUENCE</scope>
    <source>
        <strain evidence="1">EC-137</strain>
    </source>
</reference>
<keyword evidence="2" id="KW-1185">Reference proteome</keyword>